<sequence length="275" mass="31061">MNGKEVVWSSNVSNLASNSRSKLLDTGNLVLLDDSTGNILWDSFQHPTYSFLPKMKLSINQTTRKKVQFTLWKSASDPSIENFSVRLERLSIPELFIWSKTKPYWRDGPWNVLGVYEMRPSYLYGFNIRREDDGTAYATFSFLNVCLPFLEARVICKALSIITSAEFIRDPETVSSNDNAFKLGFFSPQNSTNRYLGIWYLNESNVIWVANRNQPLRNSSGIFTISQDGNLVALNGDTLNGDKQLVWSSNVSNIASNSTAQLLDTGNLILQDLNT</sequence>
<comment type="caution">
    <text evidence="1">The sequence shown here is derived from an EMBL/GenBank/DDBJ whole genome shotgun (WGS) entry which is preliminary data.</text>
</comment>
<dbReference type="EMBL" id="CM039439">
    <property type="protein sequence ID" value="KAI4296579.1"/>
    <property type="molecule type" value="Genomic_DNA"/>
</dbReference>
<reference evidence="1 2" key="1">
    <citation type="journal article" date="2022" name="DNA Res.">
        <title>Chromosomal-level genome assembly of the orchid tree Bauhinia variegata (Leguminosae; Cercidoideae) supports the allotetraploid origin hypothesis of Bauhinia.</title>
        <authorList>
            <person name="Zhong Y."/>
            <person name="Chen Y."/>
            <person name="Zheng D."/>
            <person name="Pang J."/>
            <person name="Liu Y."/>
            <person name="Luo S."/>
            <person name="Meng S."/>
            <person name="Qian L."/>
            <person name="Wei D."/>
            <person name="Dai S."/>
            <person name="Zhou R."/>
        </authorList>
    </citation>
    <scope>NUCLEOTIDE SEQUENCE [LARGE SCALE GENOMIC DNA]</scope>
    <source>
        <strain evidence="1">BV-YZ2020</strain>
    </source>
</reference>
<protein>
    <submittedName>
        <fullName evidence="1">Uncharacterized protein</fullName>
    </submittedName>
</protein>
<evidence type="ECO:0000313" key="1">
    <source>
        <dbReference type="EMBL" id="KAI4296579.1"/>
    </source>
</evidence>
<keyword evidence="2" id="KW-1185">Reference proteome</keyword>
<organism evidence="1 2">
    <name type="scientific">Bauhinia variegata</name>
    <name type="common">Purple orchid tree</name>
    <name type="synonym">Phanera variegata</name>
    <dbReference type="NCBI Taxonomy" id="167791"/>
    <lineage>
        <taxon>Eukaryota</taxon>
        <taxon>Viridiplantae</taxon>
        <taxon>Streptophyta</taxon>
        <taxon>Embryophyta</taxon>
        <taxon>Tracheophyta</taxon>
        <taxon>Spermatophyta</taxon>
        <taxon>Magnoliopsida</taxon>
        <taxon>eudicotyledons</taxon>
        <taxon>Gunneridae</taxon>
        <taxon>Pentapetalae</taxon>
        <taxon>rosids</taxon>
        <taxon>fabids</taxon>
        <taxon>Fabales</taxon>
        <taxon>Fabaceae</taxon>
        <taxon>Cercidoideae</taxon>
        <taxon>Cercideae</taxon>
        <taxon>Bauhiniinae</taxon>
        <taxon>Bauhinia</taxon>
    </lineage>
</organism>
<proteinExistence type="predicted"/>
<evidence type="ECO:0000313" key="2">
    <source>
        <dbReference type="Proteomes" id="UP000828941"/>
    </source>
</evidence>
<dbReference type="Proteomes" id="UP000828941">
    <property type="component" value="Chromosome 14"/>
</dbReference>
<name>A0ACB9KH98_BAUVA</name>
<gene>
    <name evidence="1" type="ORF">L6164_036529</name>
</gene>
<accession>A0ACB9KH98</accession>